<name>A0A4Q2IU53_9SPHN</name>
<dbReference type="PROSITE" id="PS00216">
    <property type="entry name" value="SUGAR_TRANSPORT_1"/>
    <property type="match status" value="1"/>
</dbReference>
<keyword evidence="7" id="KW-1185">Reference proteome</keyword>
<evidence type="ECO:0000256" key="4">
    <source>
        <dbReference type="ARBA" id="ARBA00023136"/>
    </source>
</evidence>
<keyword evidence="4" id="KW-0472">Membrane</keyword>
<dbReference type="InterPro" id="IPR005829">
    <property type="entry name" value="Sugar_transporter_CS"/>
</dbReference>
<evidence type="ECO:0000256" key="3">
    <source>
        <dbReference type="ARBA" id="ARBA00022989"/>
    </source>
</evidence>
<dbReference type="RefSeq" id="WP_129342234.1">
    <property type="nucleotide sequence ID" value="NZ_JACIDD010000002.1"/>
</dbReference>
<reference evidence="6 7" key="1">
    <citation type="submission" date="2019-01" db="EMBL/GenBank/DDBJ databases">
        <title>Sphingomonas mucosissima sp. nov. and Sphingomonas desiccabilis sp. nov., from biological soil crusts in the Colorado Plateau, USA.</title>
        <authorList>
            <person name="Zhu D."/>
        </authorList>
    </citation>
    <scope>NUCLEOTIDE SEQUENCE [LARGE SCALE GENOMIC DNA]</scope>
    <source>
        <strain evidence="6 7">CP1D</strain>
    </source>
</reference>
<evidence type="ECO:0000313" key="6">
    <source>
        <dbReference type="EMBL" id="RXZ32020.1"/>
    </source>
</evidence>
<dbReference type="GO" id="GO:0046943">
    <property type="term" value="F:carboxylic acid transmembrane transporter activity"/>
    <property type="evidence" value="ECO:0007669"/>
    <property type="project" value="TreeGrafter"/>
</dbReference>
<comment type="caution">
    <text evidence="6">The sequence shown here is derived from an EMBL/GenBank/DDBJ whole genome shotgun (WGS) entry which is preliminary data.</text>
</comment>
<feature type="domain" description="Major facilitator superfamily (MFS) profile" evidence="5">
    <location>
        <begin position="21"/>
        <end position="431"/>
    </location>
</feature>
<evidence type="ECO:0000256" key="1">
    <source>
        <dbReference type="ARBA" id="ARBA00004141"/>
    </source>
</evidence>
<dbReference type="Gene3D" id="1.20.1250.20">
    <property type="entry name" value="MFS general substrate transporter like domains"/>
    <property type="match status" value="1"/>
</dbReference>
<dbReference type="SUPFAM" id="SSF103473">
    <property type="entry name" value="MFS general substrate transporter"/>
    <property type="match status" value="1"/>
</dbReference>
<organism evidence="6 7">
    <name type="scientific">Sphingomonas desiccabilis</name>
    <dbReference type="NCBI Taxonomy" id="429134"/>
    <lineage>
        <taxon>Bacteria</taxon>
        <taxon>Pseudomonadati</taxon>
        <taxon>Pseudomonadota</taxon>
        <taxon>Alphaproteobacteria</taxon>
        <taxon>Sphingomonadales</taxon>
        <taxon>Sphingomonadaceae</taxon>
        <taxon>Sphingomonas</taxon>
    </lineage>
</organism>
<dbReference type="InterPro" id="IPR011701">
    <property type="entry name" value="MFS"/>
</dbReference>
<protein>
    <submittedName>
        <fullName evidence="6">MFS transporter</fullName>
    </submittedName>
</protein>
<keyword evidence="2" id="KW-0812">Transmembrane</keyword>
<dbReference type="AlphaFoldDB" id="A0A4Q2IU53"/>
<evidence type="ECO:0000313" key="7">
    <source>
        <dbReference type="Proteomes" id="UP000292347"/>
    </source>
</evidence>
<dbReference type="InterPro" id="IPR036259">
    <property type="entry name" value="MFS_trans_sf"/>
</dbReference>
<dbReference type="GO" id="GO:0005886">
    <property type="term" value="C:plasma membrane"/>
    <property type="evidence" value="ECO:0007669"/>
    <property type="project" value="TreeGrafter"/>
</dbReference>
<accession>A0A4Q2IU53</accession>
<dbReference type="OrthoDB" id="9784658at2"/>
<keyword evidence="3" id="KW-1133">Transmembrane helix</keyword>
<dbReference type="Pfam" id="PF07690">
    <property type="entry name" value="MFS_1"/>
    <property type="match status" value="1"/>
</dbReference>
<dbReference type="PANTHER" id="PTHR23508:SF10">
    <property type="entry name" value="CARBOXYLIC ACID TRANSPORTER PROTEIN HOMOLOG"/>
    <property type="match status" value="1"/>
</dbReference>
<dbReference type="EMBL" id="SDPT01000002">
    <property type="protein sequence ID" value="RXZ32020.1"/>
    <property type="molecule type" value="Genomic_DNA"/>
</dbReference>
<comment type="subcellular location">
    <subcellularLocation>
        <location evidence="1">Membrane</location>
        <topology evidence="1">Multi-pass membrane protein</topology>
    </subcellularLocation>
</comment>
<dbReference type="InterPro" id="IPR020846">
    <property type="entry name" value="MFS_dom"/>
</dbReference>
<sequence length="437" mass="44537">MQQDPRVILDREPMRRLQVLAVGLCVLLNALDGFDVLAISFASPGIAAEWGIDRAALGLVLSMELIGMAVGSVLIGNLADRIGRRPTILGCLVVMAVGMAAAPLSGSVFALSMIRLFTGLGIGGMLACTNAMVAEFANLRNRALAVAVMAAGYPVGAIVGGSIASALLASGGWRDVFTFGACVTALFLPLTWWLLPESIGFLVQKRPPNALARVNQTLSKMGHATVDALPAPVTGTAASLRALFSPGLVGTTVLLTAAYFAHIMTFYFILKWVPKIVVDMGYAPSTAGGVLVWANVGGLAGALALSLLTRRVPLRLLILVALIGSAAMVAWFGQGQDSLRGLALVAACAGFFTNAGVVGLYALIAQAFPTAVRGSGTGFVIGIGRGGAALGPIVAGALFAAGASLPMVAICMALGSGIAAVALLALTRRRQVGGATA</sequence>
<proteinExistence type="predicted"/>
<evidence type="ECO:0000259" key="5">
    <source>
        <dbReference type="PROSITE" id="PS50850"/>
    </source>
</evidence>
<gene>
    <name evidence="6" type="ORF">EO081_12635</name>
</gene>
<evidence type="ECO:0000256" key="2">
    <source>
        <dbReference type="ARBA" id="ARBA00022692"/>
    </source>
</evidence>
<dbReference type="PANTHER" id="PTHR23508">
    <property type="entry name" value="CARBOXYLIC ACID TRANSPORTER PROTEIN HOMOLOG"/>
    <property type="match status" value="1"/>
</dbReference>
<dbReference type="PROSITE" id="PS50850">
    <property type="entry name" value="MFS"/>
    <property type="match status" value="1"/>
</dbReference>
<dbReference type="Proteomes" id="UP000292347">
    <property type="component" value="Unassembled WGS sequence"/>
</dbReference>